<dbReference type="Proteomes" id="UP000275267">
    <property type="component" value="Unassembled WGS sequence"/>
</dbReference>
<dbReference type="InterPro" id="IPR013010">
    <property type="entry name" value="Znf_SIAH"/>
</dbReference>
<keyword evidence="2 5" id="KW-0863">Zinc-finger</keyword>
<protein>
    <recommendedName>
        <fullName evidence="6">SIAH-type domain-containing protein</fullName>
    </recommendedName>
</protein>
<evidence type="ECO:0000256" key="2">
    <source>
        <dbReference type="ARBA" id="ARBA00022771"/>
    </source>
</evidence>
<keyword evidence="8" id="KW-1185">Reference proteome</keyword>
<comment type="caution">
    <text evidence="7">The sequence shown here is derived from an EMBL/GenBank/DDBJ whole genome shotgun (WGS) entry which is preliminary data.</text>
</comment>
<dbReference type="AlphaFoldDB" id="A0A3L6SLA5"/>
<dbReference type="EMBL" id="PQIB02000004">
    <property type="protein sequence ID" value="RLN22297.1"/>
    <property type="molecule type" value="Genomic_DNA"/>
</dbReference>
<evidence type="ECO:0000313" key="8">
    <source>
        <dbReference type="Proteomes" id="UP000275267"/>
    </source>
</evidence>
<dbReference type="PANTHER" id="PTHR46632">
    <property type="entry name" value="E3 UBIQUITIN-PROTEIN LIGASE SINA-LIKE 4"/>
    <property type="match status" value="1"/>
</dbReference>
<dbReference type="GO" id="GO:0008270">
    <property type="term" value="F:zinc ion binding"/>
    <property type="evidence" value="ECO:0007669"/>
    <property type="project" value="UniProtKB-KW"/>
</dbReference>
<dbReference type="InterPro" id="IPR013083">
    <property type="entry name" value="Znf_RING/FYVE/PHD"/>
</dbReference>
<accession>A0A3L6SLA5</accession>
<dbReference type="SUPFAM" id="SSF49599">
    <property type="entry name" value="TRAF domain-like"/>
    <property type="match status" value="1"/>
</dbReference>
<evidence type="ECO:0000313" key="7">
    <source>
        <dbReference type="EMBL" id="RLN22297.1"/>
    </source>
</evidence>
<dbReference type="InterPro" id="IPR044286">
    <property type="entry name" value="SINL_plant"/>
</dbReference>
<gene>
    <name evidence="7" type="ORF">C2845_PM07G02540</name>
</gene>
<name>A0A3L6SLA5_PANMI</name>
<evidence type="ECO:0000256" key="5">
    <source>
        <dbReference type="PROSITE-ProRule" id="PRU00455"/>
    </source>
</evidence>
<reference evidence="8" key="1">
    <citation type="journal article" date="2019" name="Nat. Commun.">
        <title>The genome of broomcorn millet.</title>
        <authorList>
            <person name="Zou C."/>
            <person name="Miki D."/>
            <person name="Li D."/>
            <person name="Tang Q."/>
            <person name="Xiao L."/>
            <person name="Rajput S."/>
            <person name="Deng P."/>
            <person name="Jia W."/>
            <person name="Huang R."/>
            <person name="Zhang M."/>
            <person name="Sun Y."/>
            <person name="Hu J."/>
            <person name="Fu X."/>
            <person name="Schnable P.S."/>
            <person name="Li F."/>
            <person name="Zhang H."/>
            <person name="Feng B."/>
            <person name="Zhu X."/>
            <person name="Liu R."/>
            <person name="Schnable J.C."/>
            <person name="Zhu J.-K."/>
            <person name="Zhang H."/>
        </authorList>
    </citation>
    <scope>NUCLEOTIDE SEQUENCE [LARGE SCALE GENOMIC DNA]</scope>
</reference>
<evidence type="ECO:0000256" key="1">
    <source>
        <dbReference type="ARBA" id="ARBA00022723"/>
    </source>
</evidence>
<dbReference type="OrthoDB" id="605468at2759"/>
<feature type="domain" description="SIAH-type" evidence="6">
    <location>
        <begin position="110"/>
        <end position="168"/>
    </location>
</feature>
<keyword evidence="3" id="KW-0862">Zinc</keyword>
<comment type="function">
    <text evidence="4">E3 ubiquitin-protein ligase that mediates ubiquitination and subsequent proteasomal degradation of target proteins. E3 ubiquitin ligases accept ubiquitin from an E2 ubiquitin-conjugating enzyme in the form of a thioester and then directly transfers the ubiquitin to targeted substrates. It probably triggers the ubiquitin-mediated degradation of different substrates.</text>
</comment>
<evidence type="ECO:0000256" key="4">
    <source>
        <dbReference type="ARBA" id="ARBA00024004"/>
    </source>
</evidence>
<proteinExistence type="predicted"/>
<dbReference type="Gene3D" id="3.30.40.10">
    <property type="entry name" value="Zinc/RING finger domain, C3HC4 (zinc finger)"/>
    <property type="match status" value="1"/>
</dbReference>
<keyword evidence="1" id="KW-0479">Metal-binding</keyword>
<evidence type="ECO:0000256" key="3">
    <source>
        <dbReference type="ARBA" id="ARBA00022833"/>
    </source>
</evidence>
<dbReference type="STRING" id="4540.A0A3L6SLA5"/>
<sequence>MRKRKQQSSAKKAMSGVKQRAAEVGATGGLDMAVEAAESRVELTVRIDMAKLHCPRCNHPFKPPIFQFLCDAGHLACSNCHGQLPKDKCYACGQDGAFRRNTTLEDVVNWPRILCPFDVYGCRISVPYHEFGDHQRECPCAPCGCSESGCSFVGSPPMLRVHLREAQGWPVDKIRYSRPHDLSLPESQRRRLLLAEDGCLFLVVAVGAPGEANAAAGPQYTCRMRAMGHKAVEAAKAQSVTMEMEVPSWAVPLVVHPKMLRGTSTIHLSVCIDEELTKGATMELALSEQLKERQEMEKNPQKLAKAMDYLERAKREEEAPLIEKAFQKQVEEEKILHEQEQLVRSLLFFCCLCNVDNSEIELSKQHHAGDLQAKNRLSRMLEHKNAFQERIVQQRVSEFGRQKKERDEWISQLISSRKLERETIRKFTYYLNLETMRMVIRFREKEEARKPEMADLPCSIYWEKRRRRRGSARASAIVRCRADVPSVFIKLK</sequence>
<organism evidence="7 8">
    <name type="scientific">Panicum miliaceum</name>
    <name type="common">Proso millet</name>
    <name type="synonym">Broomcorn millet</name>
    <dbReference type="NCBI Taxonomy" id="4540"/>
    <lineage>
        <taxon>Eukaryota</taxon>
        <taxon>Viridiplantae</taxon>
        <taxon>Streptophyta</taxon>
        <taxon>Embryophyta</taxon>
        <taxon>Tracheophyta</taxon>
        <taxon>Spermatophyta</taxon>
        <taxon>Magnoliopsida</taxon>
        <taxon>Liliopsida</taxon>
        <taxon>Poales</taxon>
        <taxon>Poaceae</taxon>
        <taxon>PACMAD clade</taxon>
        <taxon>Panicoideae</taxon>
        <taxon>Panicodae</taxon>
        <taxon>Paniceae</taxon>
        <taxon>Panicinae</taxon>
        <taxon>Panicum</taxon>
        <taxon>Panicum sect. Panicum</taxon>
    </lineage>
</organism>
<evidence type="ECO:0000259" key="6">
    <source>
        <dbReference type="PROSITE" id="PS51081"/>
    </source>
</evidence>
<dbReference type="PROSITE" id="PS51081">
    <property type="entry name" value="ZF_SIAH"/>
    <property type="match status" value="1"/>
</dbReference>
<dbReference type="PANTHER" id="PTHR46632:SF33">
    <property type="entry name" value="SIAH-TYPE DOMAIN-CONTAINING PROTEIN"/>
    <property type="match status" value="1"/>
</dbReference>